<dbReference type="SUPFAM" id="SSF56672">
    <property type="entry name" value="DNA/RNA polymerases"/>
    <property type="match status" value="1"/>
</dbReference>
<protein>
    <recommendedName>
        <fullName evidence="2">UmuC domain-containing protein</fullName>
    </recommendedName>
</protein>
<accession>A0A381TJ82</accession>
<organism evidence="3">
    <name type="scientific">marine metagenome</name>
    <dbReference type="NCBI Taxonomy" id="408172"/>
    <lineage>
        <taxon>unclassified sequences</taxon>
        <taxon>metagenomes</taxon>
        <taxon>ecological metagenomes</taxon>
    </lineage>
</organism>
<dbReference type="Gene3D" id="3.30.70.270">
    <property type="match status" value="1"/>
</dbReference>
<dbReference type="PANTHER" id="PTHR35369:SF2">
    <property type="entry name" value="BLR3025 PROTEIN"/>
    <property type="match status" value="1"/>
</dbReference>
<dbReference type="GO" id="GO:0006281">
    <property type="term" value="P:DNA repair"/>
    <property type="evidence" value="ECO:0007669"/>
    <property type="project" value="InterPro"/>
</dbReference>
<dbReference type="Pfam" id="PF00817">
    <property type="entry name" value="IMS"/>
    <property type="match status" value="1"/>
</dbReference>
<reference evidence="3" key="1">
    <citation type="submission" date="2018-05" db="EMBL/GenBank/DDBJ databases">
        <authorList>
            <person name="Lanie J.A."/>
            <person name="Ng W.-L."/>
            <person name="Kazmierczak K.M."/>
            <person name="Andrzejewski T.M."/>
            <person name="Davidsen T.M."/>
            <person name="Wayne K.J."/>
            <person name="Tettelin H."/>
            <person name="Glass J.I."/>
            <person name="Rusch D."/>
            <person name="Podicherti R."/>
            <person name="Tsui H.-C.T."/>
            <person name="Winkler M.E."/>
        </authorList>
    </citation>
    <scope>NUCLEOTIDE SEQUENCE</scope>
</reference>
<dbReference type="InterPro" id="IPR050356">
    <property type="entry name" value="SulA_CellDiv_inhibitor"/>
</dbReference>
<dbReference type="InterPro" id="IPR043128">
    <property type="entry name" value="Rev_trsase/Diguanyl_cyclase"/>
</dbReference>
<evidence type="ECO:0000313" key="3">
    <source>
        <dbReference type="EMBL" id="SVA15889.1"/>
    </source>
</evidence>
<keyword evidence="1" id="KW-0227">DNA damage</keyword>
<dbReference type="EMBL" id="UINC01004652">
    <property type="protein sequence ID" value="SVA15889.1"/>
    <property type="molecule type" value="Genomic_DNA"/>
</dbReference>
<dbReference type="AlphaFoldDB" id="A0A381TJ82"/>
<dbReference type="InterPro" id="IPR001126">
    <property type="entry name" value="UmuC"/>
</dbReference>
<proteinExistence type="predicted"/>
<dbReference type="PANTHER" id="PTHR35369">
    <property type="entry name" value="BLR3025 PROTEIN-RELATED"/>
    <property type="match status" value="1"/>
</dbReference>
<evidence type="ECO:0000259" key="2">
    <source>
        <dbReference type="PROSITE" id="PS50173"/>
    </source>
</evidence>
<dbReference type="CDD" id="cd03468">
    <property type="entry name" value="PolY_like"/>
    <property type="match status" value="1"/>
</dbReference>
<name>A0A381TJ82_9ZZZZ</name>
<dbReference type="InterPro" id="IPR043502">
    <property type="entry name" value="DNA/RNA_pol_sf"/>
</dbReference>
<feature type="domain" description="UmuC" evidence="2">
    <location>
        <begin position="1"/>
        <end position="106"/>
    </location>
</feature>
<gene>
    <name evidence="3" type="ORF">METZ01_LOCUS68743</name>
</gene>
<dbReference type="Gene3D" id="3.40.1170.60">
    <property type="match status" value="1"/>
</dbReference>
<dbReference type="PROSITE" id="PS50173">
    <property type="entry name" value="UMUC"/>
    <property type="match status" value="1"/>
</dbReference>
<sequence>MIRRHPDWSNQPAAVLKRDTPHGAILWINEAARQSGVLTGMSYAAGLALTSDLRGAEIAPDEITQNIATITELLRRFTPNIEPSDAHPGVFWLDASGLQPLFASLTAWAGQVQSCLRHSGFKSRIAVGFTRFGTYAAARTGLGTDHREWNEATVFQDAATEQDAARQVALSRLDINPDLRDVLGKLGVHTVGAFVNLPAAGVRTRFGTDAHHLHRLASGDLSLPLQPQPAVEPLASHVDLDVPETNVHRLLFLIKRTLDPLFTTLATRQHALTALELRLRLETRANEPRAEQIEKIRTAEPTLDIRQVLNLLHLRVERQPLPNGVTAVTLLVTSVRATRAQLQLFQLQSRRDLRAADRALARIKAEFGEGTVVHASLTDGHLPEATFIWQPLEHVVRPTPHPVDVRPMIRRLFTRPRRLPSRLRHEPDGWMLRGAQHGHVVQMHGPYVVSGGWWRTIVHREYYFAKTRDNAWSWVYYDRRRRGWFLHGEVE</sequence>
<evidence type="ECO:0000256" key="1">
    <source>
        <dbReference type="ARBA" id="ARBA00022763"/>
    </source>
</evidence>